<dbReference type="PROSITE" id="PS51918">
    <property type="entry name" value="RADICAL_SAM"/>
    <property type="match status" value="1"/>
</dbReference>
<comment type="pathway">
    <text evidence="1 10">Cofactor biosynthesis; coenzyme F0 biosynthesis.</text>
</comment>
<dbReference type="PANTHER" id="PTHR43076">
    <property type="entry name" value="FO SYNTHASE (COFH)"/>
    <property type="match status" value="1"/>
</dbReference>
<dbReference type="NCBIfam" id="TIGR03550">
    <property type="entry name" value="F420_cofG"/>
    <property type="match status" value="1"/>
</dbReference>
<keyword evidence="6 10" id="KW-0408">Iron</keyword>
<evidence type="ECO:0000256" key="3">
    <source>
        <dbReference type="ARBA" id="ARBA00022485"/>
    </source>
</evidence>
<dbReference type="CDD" id="cd01335">
    <property type="entry name" value="Radical_SAM"/>
    <property type="match status" value="1"/>
</dbReference>
<organism evidence="12 13">
    <name type="scientific">Candidatus Methanobinarius endosymbioticus</name>
    <dbReference type="NCBI Taxonomy" id="2006182"/>
    <lineage>
        <taxon>Archaea</taxon>
        <taxon>Methanobacteriati</taxon>
        <taxon>Methanobacteriota</taxon>
        <taxon>Methanomada group</taxon>
        <taxon>Methanobacteria</taxon>
        <taxon>Methanobacteriales</taxon>
        <taxon>Methanobacteriaceae</taxon>
        <taxon>Candidatus Methanobinarius</taxon>
    </lineage>
</organism>
<keyword evidence="7 10" id="KW-0411">Iron-sulfur</keyword>
<dbReference type="GO" id="GO:0016765">
    <property type="term" value="F:transferase activity, transferring alkyl or aryl (other than methyl) groups"/>
    <property type="evidence" value="ECO:0007669"/>
    <property type="project" value="InterPro"/>
</dbReference>
<feature type="binding site" evidence="10">
    <location>
        <position position="67"/>
    </location>
    <ligand>
        <name>[4Fe-4S] cluster</name>
        <dbReference type="ChEBI" id="CHEBI:49883"/>
        <note>4Fe-4S-S-AdoMet</note>
    </ligand>
</feature>
<keyword evidence="3 10" id="KW-0004">4Fe-4S</keyword>
<dbReference type="SFLD" id="SFLDF00294">
    <property type="entry name" value="7_8-didemethyl-8-hydroxy-5-dea"/>
    <property type="match status" value="1"/>
</dbReference>
<evidence type="ECO:0000256" key="5">
    <source>
        <dbReference type="ARBA" id="ARBA00022723"/>
    </source>
</evidence>
<reference evidence="12 13" key="1">
    <citation type="submission" date="2018-06" db="EMBL/GenBank/DDBJ databases">
        <title>Genomic insight into two independent archaeal endosymbiosis events.</title>
        <authorList>
            <person name="Lind A.E."/>
            <person name="Lewis W.H."/>
            <person name="Spang A."/>
            <person name="Guy L."/>
            <person name="Embley M.T."/>
            <person name="Ettema T.J.G."/>
        </authorList>
    </citation>
    <scope>NUCLEOTIDE SEQUENCE [LARGE SCALE GENOMIC DNA]</scope>
    <source>
        <strain evidence="12">NOE</strain>
    </source>
</reference>
<comment type="similarity">
    <text evidence="10">Belongs to the radical SAM superfamily. CofG family.</text>
</comment>
<keyword evidence="5 10" id="KW-0479">Metal-binding</keyword>
<dbReference type="PANTHER" id="PTHR43076:SF15">
    <property type="entry name" value="7,8-DIDEMETHYL-8-HYDROXY-5-DEAZARIBOFLAVIN SYNTHASE"/>
    <property type="match status" value="1"/>
</dbReference>
<evidence type="ECO:0000256" key="1">
    <source>
        <dbReference type="ARBA" id="ARBA00004712"/>
    </source>
</evidence>
<protein>
    <recommendedName>
        <fullName evidence="2 10">7,8-didemethyl-8-hydroxy-5-deazariboflavin synthase</fullName>
        <ecNumber evidence="2 10">4.3.1.32</ecNumber>
    </recommendedName>
    <alternativeName>
        <fullName evidence="10">FO synthase subunit 1</fullName>
    </alternativeName>
</protein>
<dbReference type="InterPro" id="IPR013785">
    <property type="entry name" value="Aldolase_TIM"/>
</dbReference>
<comment type="cofactor">
    <cofactor evidence="10">
        <name>[4Fe-4S] cluster</name>
        <dbReference type="ChEBI" id="CHEBI:49883"/>
    </cofactor>
    <text evidence="10">Binds 1 [4Fe-4S] cluster. The cluster is coordinated with 3 cysteines and an exchangeable S-adenosyl-L-methionine.</text>
</comment>
<dbReference type="SUPFAM" id="SSF102114">
    <property type="entry name" value="Radical SAM enzymes"/>
    <property type="match status" value="1"/>
</dbReference>
<name>A0A366M8E7_9EURY</name>
<evidence type="ECO:0000256" key="6">
    <source>
        <dbReference type="ARBA" id="ARBA00023004"/>
    </source>
</evidence>
<dbReference type="InterPro" id="IPR058240">
    <property type="entry name" value="rSAM_sf"/>
</dbReference>
<dbReference type="InterPro" id="IPR034405">
    <property type="entry name" value="F420"/>
</dbReference>
<dbReference type="AlphaFoldDB" id="A0A366M8E7"/>
<evidence type="ECO:0000256" key="10">
    <source>
        <dbReference type="HAMAP-Rule" id="MF_01611"/>
    </source>
</evidence>
<keyword evidence="12" id="KW-0808">Transferase</keyword>
<dbReference type="InterPro" id="IPR007197">
    <property type="entry name" value="rSAM"/>
</dbReference>
<evidence type="ECO:0000256" key="4">
    <source>
        <dbReference type="ARBA" id="ARBA00022691"/>
    </source>
</evidence>
<feature type="binding site" evidence="10">
    <location>
        <position position="63"/>
    </location>
    <ligand>
        <name>[4Fe-4S] cluster</name>
        <dbReference type="ChEBI" id="CHEBI:49883"/>
        <note>4Fe-4S-S-AdoMet</note>
    </ligand>
</feature>
<feature type="domain" description="Radical SAM core" evidence="11">
    <location>
        <begin position="49"/>
        <end position="294"/>
    </location>
</feature>
<dbReference type="SMART" id="SM00729">
    <property type="entry name" value="Elp3"/>
    <property type="match status" value="1"/>
</dbReference>
<gene>
    <name evidence="10 12" type="primary">cofG</name>
    <name evidence="12" type="ORF">ALNOE001_20530</name>
</gene>
<dbReference type="SFLD" id="SFLDS00029">
    <property type="entry name" value="Radical_SAM"/>
    <property type="match status" value="1"/>
</dbReference>
<dbReference type="Pfam" id="PF04055">
    <property type="entry name" value="Radical_SAM"/>
    <property type="match status" value="1"/>
</dbReference>
<evidence type="ECO:0000313" key="13">
    <source>
        <dbReference type="Proteomes" id="UP000253099"/>
    </source>
</evidence>
<proteinExistence type="inferred from homology"/>
<dbReference type="NCBIfam" id="NF004884">
    <property type="entry name" value="PRK06245.1"/>
    <property type="match status" value="1"/>
</dbReference>
<accession>A0A366M8E7</accession>
<dbReference type="GO" id="GO:0005506">
    <property type="term" value="F:iron ion binding"/>
    <property type="evidence" value="ECO:0007669"/>
    <property type="project" value="UniProtKB-UniRule"/>
</dbReference>
<dbReference type="EC" id="4.3.1.32" evidence="2 10"/>
<dbReference type="HAMAP" id="MF_01611">
    <property type="entry name" value="FO_synth_sub1"/>
    <property type="match status" value="1"/>
</dbReference>
<dbReference type="Gene3D" id="3.20.20.70">
    <property type="entry name" value="Aldolase class I"/>
    <property type="match status" value="1"/>
</dbReference>
<keyword evidence="13" id="KW-1185">Reference proteome</keyword>
<evidence type="ECO:0000256" key="7">
    <source>
        <dbReference type="ARBA" id="ARBA00023014"/>
    </source>
</evidence>
<keyword evidence="8 10" id="KW-0456">Lyase</keyword>
<evidence type="ECO:0000259" key="11">
    <source>
        <dbReference type="PROSITE" id="PS51918"/>
    </source>
</evidence>
<evidence type="ECO:0000256" key="8">
    <source>
        <dbReference type="ARBA" id="ARBA00023239"/>
    </source>
</evidence>
<dbReference type="UniPathway" id="UPA00072"/>
<dbReference type="InterPro" id="IPR019939">
    <property type="entry name" value="CofG_family"/>
</dbReference>
<evidence type="ECO:0000256" key="9">
    <source>
        <dbReference type="ARBA" id="ARBA00048974"/>
    </source>
</evidence>
<dbReference type="SFLD" id="SFLDG01388">
    <property type="entry name" value="7_8-didemethyl-8-hydroxy-5-dea"/>
    <property type="match status" value="1"/>
</dbReference>
<sequence length="377" mass="42592">MKILSDISNSQIKEGNLSKEDILNLLNTKQNDITDLMSLANSKRENNIITYSKNVFIPLTEICINYCGYCTFRKDPTDSKAIILKEKSEVISQLKIAEKQGCKEALLTFGEQADEEEVVKLALNKMGFENMTEYSYDICEATLNNTNLLPHTNAGVLSYDEMKSLKEVNVSMGMMLENSSSRLRKTDAHKNSPGKDPKLRVKTIADAGKLKIPYTTGILVGIGETKEEIAESLLSIKNLQDKYGHIQEIIIQNFRSKPGIPMEYYAEPSVLDMIRTVSVAKLLFEDVSIQVPPNLNHETNQIFLLCGADDWGGISPVSKDYVNPEAPWPEIEHMKHLTNYVGLDLKERLAIYDKYINNEYLNENILNRTIKLKKSIS</sequence>
<comment type="caution">
    <text evidence="12">The sequence shown here is derived from an EMBL/GenBank/DDBJ whole genome shotgun (WGS) entry which is preliminary data.</text>
</comment>
<comment type="catalytic activity">
    <reaction evidence="9 10">
        <text>5-amino-5-(4-hydroxybenzyl)-6-(D-ribitylimino)-5,6-dihydrouracil + S-adenosyl-L-methionine = 7,8-didemethyl-8-hydroxy-5-deazariboflavin + 5'-deoxyadenosine + L-methionine + NH4(+) + H(+)</text>
        <dbReference type="Rhea" id="RHEA:55204"/>
        <dbReference type="ChEBI" id="CHEBI:15378"/>
        <dbReference type="ChEBI" id="CHEBI:17319"/>
        <dbReference type="ChEBI" id="CHEBI:28938"/>
        <dbReference type="ChEBI" id="CHEBI:57844"/>
        <dbReference type="ChEBI" id="CHEBI:59789"/>
        <dbReference type="ChEBI" id="CHEBI:59904"/>
        <dbReference type="ChEBI" id="CHEBI:85936"/>
        <dbReference type="EC" id="4.3.1.32"/>
    </reaction>
</comment>
<keyword evidence="4 10" id="KW-0949">S-adenosyl-L-methionine</keyword>
<dbReference type="SFLD" id="SFLDG01064">
    <property type="entry name" value="F420__menaquinone_cofactor_bio"/>
    <property type="match status" value="1"/>
</dbReference>
<comment type="function">
    <text evidence="10">Catalyzes the radical-mediated synthesis of 7,8-didemethyl-8-hydroxy-5-deazariboflavin (FO) from 5-amino-5-(4-hydroxybenzyl)-6-(D-ribitylimino)-5,6-dihydrouracil.</text>
</comment>
<dbReference type="Proteomes" id="UP000253099">
    <property type="component" value="Unassembled WGS sequence"/>
</dbReference>
<dbReference type="GO" id="GO:0051539">
    <property type="term" value="F:4 iron, 4 sulfur cluster binding"/>
    <property type="evidence" value="ECO:0007669"/>
    <property type="project" value="UniProtKB-KW"/>
</dbReference>
<evidence type="ECO:0000313" key="12">
    <source>
        <dbReference type="EMBL" id="RBQ22317.1"/>
    </source>
</evidence>
<comment type="subunit">
    <text evidence="10">The FO synthase complex consists of two subunits, CofG and CofH.</text>
</comment>
<dbReference type="EMBL" id="NIZT01000070">
    <property type="protein sequence ID" value="RBQ22317.1"/>
    <property type="molecule type" value="Genomic_DNA"/>
</dbReference>
<dbReference type="GO" id="GO:0044689">
    <property type="term" value="F:7,8-didemethyl-8-hydroxy-5-deazariboflavin synthase activity"/>
    <property type="evidence" value="ECO:0007669"/>
    <property type="project" value="UniProtKB-EC"/>
</dbReference>
<evidence type="ECO:0000256" key="2">
    <source>
        <dbReference type="ARBA" id="ARBA00012126"/>
    </source>
</evidence>
<dbReference type="InterPro" id="IPR006638">
    <property type="entry name" value="Elp3/MiaA/NifB-like_rSAM"/>
</dbReference>
<feature type="binding site" evidence="10">
    <location>
        <position position="70"/>
    </location>
    <ligand>
        <name>[4Fe-4S] cluster</name>
        <dbReference type="ChEBI" id="CHEBI:49883"/>
        <note>4Fe-4S-S-AdoMet</note>
    </ligand>
</feature>